<sequence length="177" mass="19851">MFEDIWNSFKELEESELQKIHQDFQVPSFLIDPFHKYFPATLSSLLEPDRSSITWLDRQAPNSVLYISFGSAAQLEEQDFLEVAHGLATSNQPFLWVMRPELVKGSEWLEQLPNGFLDESLASTLNLAENGDPWKSSHSPVSGTNGNSSENSIVSHAFPGSYQSDASVGKRSSHSRF</sequence>
<proteinExistence type="predicted"/>
<protein>
    <submittedName>
        <fullName evidence="1">Uncharacterized protein</fullName>
    </submittedName>
</protein>
<name>A0ACB9DPZ2_ARCLA</name>
<dbReference type="EMBL" id="CM042049">
    <property type="protein sequence ID" value="KAI3748779.1"/>
    <property type="molecule type" value="Genomic_DNA"/>
</dbReference>
<accession>A0ACB9DPZ2</accession>
<dbReference type="Proteomes" id="UP001055879">
    <property type="component" value="Linkage Group LG03"/>
</dbReference>
<comment type="caution">
    <text evidence="1">The sequence shown here is derived from an EMBL/GenBank/DDBJ whole genome shotgun (WGS) entry which is preliminary data.</text>
</comment>
<evidence type="ECO:0000313" key="2">
    <source>
        <dbReference type="Proteomes" id="UP001055879"/>
    </source>
</evidence>
<gene>
    <name evidence="1" type="ORF">L6452_12108</name>
</gene>
<organism evidence="1 2">
    <name type="scientific">Arctium lappa</name>
    <name type="common">Greater burdock</name>
    <name type="synonym">Lappa major</name>
    <dbReference type="NCBI Taxonomy" id="4217"/>
    <lineage>
        <taxon>Eukaryota</taxon>
        <taxon>Viridiplantae</taxon>
        <taxon>Streptophyta</taxon>
        <taxon>Embryophyta</taxon>
        <taxon>Tracheophyta</taxon>
        <taxon>Spermatophyta</taxon>
        <taxon>Magnoliopsida</taxon>
        <taxon>eudicotyledons</taxon>
        <taxon>Gunneridae</taxon>
        <taxon>Pentapetalae</taxon>
        <taxon>asterids</taxon>
        <taxon>campanulids</taxon>
        <taxon>Asterales</taxon>
        <taxon>Asteraceae</taxon>
        <taxon>Carduoideae</taxon>
        <taxon>Cardueae</taxon>
        <taxon>Arctiinae</taxon>
        <taxon>Arctium</taxon>
    </lineage>
</organism>
<keyword evidence="2" id="KW-1185">Reference proteome</keyword>
<reference evidence="1 2" key="2">
    <citation type="journal article" date="2022" name="Mol. Ecol. Resour.">
        <title>The genomes of chicory, endive, great burdock and yacon provide insights into Asteraceae paleo-polyploidization history and plant inulin production.</title>
        <authorList>
            <person name="Fan W."/>
            <person name="Wang S."/>
            <person name="Wang H."/>
            <person name="Wang A."/>
            <person name="Jiang F."/>
            <person name="Liu H."/>
            <person name="Zhao H."/>
            <person name="Xu D."/>
            <person name="Zhang Y."/>
        </authorList>
    </citation>
    <scope>NUCLEOTIDE SEQUENCE [LARGE SCALE GENOMIC DNA]</scope>
    <source>
        <strain evidence="2">cv. Niubang</strain>
    </source>
</reference>
<reference evidence="2" key="1">
    <citation type="journal article" date="2022" name="Mol. Ecol. Resour.">
        <title>The genomes of chicory, endive, great burdock and yacon provide insights into Asteraceae palaeo-polyploidization history and plant inulin production.</title>
        <authorList>
            <person name="Fan W."/>
            <person name="Wang S."/>
            <person name="Wang H."/>
            <person name="Wang A."/>
            <person name="Jiang F."/>
            <person name="Liu H."/>
            <person name="Zhao H."/>
            <person name="Xu D."/>
            <person name="Zhang Y."/>
        </authorList>
    </citation>
    <scope>NUCLEOTIDE SEQUENCE [LARGE SCALE GENOMIC DNA]</scope>
    <source>
        <strain evidence="2">cv. Niubang</strain>
    </source>
</reference>
<evidence type="ECO:0000313" key="1">
    <source>
        <dbReference type="EMBL" id="KAI3748779.1"/>
    </source>
</evidence>